<evidence type="ECO:0000313" key="3">
    <source>
        <dbReference type="Proteomes" id="UP001153954"/>
    </source>
</evidence>
<gene>
    <name evidence="2" type="ORF">EEDITHA_LOCUS594</name>
</gene>
<keyword evidence="1" id="KW-0732">Signal</keyword>
<dbReference type="Proteomes" id="UP001153954">
    <property type="component" value="Unassembled WGS sequence"/>
</dbReference>
<comment type="caution">
    <text evidence="2">The sequence shown here is derived from an EMBL/GenBank/DDBJ whole genome shotgun (WGS) entry which is preliminary data.</text>
</comment>
<keyword evidence="3" id="KW-1185">Reference proteome</keyword>
<dbReference type="AlphaFoldDB" id="A0AAU9TF08"/>
<organism evidence="2 3">
    <name type="scientific">Euphydryas editha</name>
    <name type="common">Edith's checkerspot</name>
    <dbReference type="NCBI Taxonomy" id="104508"/>
    <lineage>
        <taxon>Eukaryota</taxon>
        <taxon>Metazoa</taxon>
        <taxon>Ecdysozoa</taxon>
        <taxon>Arthropoda</taxon>
        <taxon>Hexapoda</taxon>
        <taxon>Insecta</taxon>
        <taxon>Pterygota</taxon>
        <taxon>Neoptera</taxon>
        <taxon>Endopterygota</taxon>
        <taxon>Lepidoptera</taxon>
        <taxon>Glossata</taxon>
        <taxon>Ditrysia</taxon>
        <taxon>Papilionoidea</taxon>
        <taxon>Nymphalidae</taxon>
        <taxon>Nymphalinae</taxon>
        <taxon>Euphydryas</taxon>
    </lineage>
</organism>
<feature type="chain" id="PRO_5043347693" evidence="1">
    <location>
        <begin position="20"/>
        <end position="212"/>
    </location>
</feature>
<feature type="signal peptide" evidence="1">
    <location>
        <begin position="1"/>
        <end position="19"/>
    </location>
</feature>
<evidence type="ECO:0000313" key="2">
    <source>
        <dbReference type="EMBL" id="CAH2083979.1"/>
    </source>
</evidence>
<protein>
    <submittedName>
        <fullName evidence="2">Uncharacterized protein</fullName>
    </submittedName>
</protein>
<reference evidence="2" key="1">
    <citation type="submission" date="2022-03" db="EMBL/GenBank/DDBJ databases">
        <authorList>
            <person name="Tunstrom K."/>
        </authorList>
    </citation>
    <scope>NUCLEOTIDE SEQUENCE</scope>
</reference>
<dbReference type="EMBL" id="CAKOGL010000002">
    <property type="protein sequence ID" value="CAH2083979.1"/>
    <property type="molecule type" value="Genomic_DNA"/>
</dbReference>
<accession>A0AAU9TF08</accession>
<evidence type="ECO:0000256" key="1">
    <source>
        <dbReference type="SAM" id="SignalP"/>
    </source>
</evidence>
<proteinExistence type="predicted"/>
<sequence>MKFSIALCVYAVILNNVRSMPLLPNNNSISPLVTNQPGIASVPTINTYSNVPGTFGNMNNFVSSTLSNGGFIGKETTFNMNYVPNNIASGNAILANEALSKNMLANANAPLANELFGNAVITNANFVPISNMPSGFPVTPMISEIIPSLQFGDITMSGDLPVGGTIKVCGCFPVYGMVSVDGSVPSAGTAVVADAFGNPVVDLQSKCENHIV</sequence>
<name>A0AAU9TF08_EUPED</name>